<gene>
    <name evidence="12" type="ORF">PSFLO_04600</name>
</gene>
<accession>A0A5C3F786</accession>
<dbReference type="Proteomes" id="UP000323386">
    <property type="component" value="Unassembled WGS sequence"/>
</dbReference>
<comment type="subcellular location">
    <subcellularLocation>
        <location evidence="1">Mitochondrion inner membrane</location>
    </subcellularLocation>
</comment>
<evidence type="ECO:0000256" key="3">
    <source>
        <dbReference type="ARBA" id="ARBA00021688"/>
    </source>
</evidence>
<proteinExistence type="inferred from homology"/>
<protein>
    <recommendedName>
        <fullName evidence="3">ATP synthase subunit d, mitochondrial</fullName>
    </recommendedName>
</protein>
<dbReference type="PANTHER" id="PTHR12700">
    <property type="entry name" value="ATP SYNTHASE SUBUNIT D, MITOCHONDRIAL"/>
    <property type="match status" value="1"/>
</dbReference>
<dbReference type="Pfam" id="PF05873">
    <property type="entry name" value="Mt_ATP-synt_D"/>
    <property type="match status" value="1"/>
</dbReference>
<keyword evidence="8" id="KW-0406">Ion transport</keyword>
<evidence type="ECO:0000256" key="6">
    <source>
        <dbReference type="ARBA" id="ARBA00022781"/>
    </source>
</evidence>
<evidence type="ECO:0000313" key="12">
    <source>
        <dbReference type="EMBL" id="SPO39121.1"/>
    </source>
</evidence>
<evidence type="ECO:0000256" key="7">
    <source>
        <dbReference type="ARBA" id="ARBA00022792"/>
    </source>
</evidence>
<keyword evidence="9" id="KW-0496">Mitochondrion</keyword>
<dbReference type="GO" id="GO:0015986">
    <property type="term" value="P:proton motive force-driven ATP synthesis"/>
    <property type="evidence" value="ECO:0007669"/>
    <property type="project" value="InterPro"/>
</dbReference>
<comment type="similarity">
    <text evidence="2">Belongs to the ATPase d subunit family.</text>
</comment>
<keyword evidence="10" id="KW-0472">Membrane</keyword>
<dbReference type="EMBL" id="OOIP01000013">
    <property type="protein sequence ID" value="SPO39121.1"/>
    <property type="molecule type" value="Genomic_DNA"/>
</dbReference>
<evidence type="ECO:0000256" key="1">
    <source>
        <dbReference type="ARBA" id="ARBA00004273"/>
    </source>
</evidence>
<sequence>MASRAAVDFAKVSSQLGLGKNTLAQISAFRKRNEDARRALNQLKQQSTTVDFAHYDAVLKNKDVVNQAKKILNDFKPVTYDVQAQLKAIDAFEAKATEQAQATATKIEAELKDLKATLKNIEEARPFNQLTTDDVIAARPEIGKTVEEMVKKGKWTTPGYEEKFGSEYTIEELPVGSMTGTMARRPCRRLRAVRLPASSSARGCTASHRARDEANAMGDGSAPARLWLRRCAMLRRTDGGQLAIDRSTLELSPLLVARWRMRRRAVSAGRPTLIAQPRTVCVEENSR</sequence>
<dbReference type="GO" id="GO:0015078">
    <property type="term" value="F:proton transmembrane transporter activity"/>
    <property type="evidence" value="ECO:0007669"/>
    <property type="project" value="InterPro"/>
</dbReference>
<dbReference type="InterPro" id="IPR036228">
    <property type="entry name" value="ATP_synth_F0_dsu_sf_mt"/>
</dbReference>
<name>A0A5C3F786_9BASI</name>
<evidence type="ECO:0000256" key="11">
    <source>
        <dbReference type="SAM" id="Coils"/>
    </source>
</evidence>
<keyword evidence="7" id="KW-0999">Mitochondrion inner membrane</keyword>
<keyword evidence="5" id="KW-0138">CF(0)</keyword>
<dbReference type="OrthoDB" id="35799at2759"/>
<evidence type="ECO:0000313" key="13">
    <source>
        <dbReference type="Proteomes" id="UP000323386"/>
    </source>
</evidence>
<dbReference type="Gene3D" id="6.10.280.70">
    <property type="match status" value="1"/>
</dbReference>
<feature type="coiled-coil region" evidence="11">
    <location>
        <begin position="97"/>
        <end position="124"/>
    </location>
</feature>
<dbReference type="InterPro" id="IPR008689">
    <property type="entry name" value="ATP_synth_F0_dsu_mt"/>
</dbReference>
<dbReference type="GO" id="GO:0045259">
    <property type="term" value="C:proton-transporting ATP synthase complex"/>
    <property type="evidence" value="ECO:0007669"/>
    <property type="project" value="UniProtKB-KW"/>
</dbReference>
<keyword evidence="4" id="KW-0813">Transport</keyword>
<evidence type="ECO:0000256" key="8">
    <source>
        <dbReference type="ARBA" id="ARBA00023065"/>
    </source>
</evidence>
<evidence type="ECO:0000256" key="2">
    <source>
        <dbReference type="ARBA" id="ARBA00006842"/>
    </source>
</evidence>
<keyword evidence="13" id="KW-1185">Reference proteome</keyword>
<dbReference type="SUPFAM" id="SSF161065">
    <property type="entry name" value="ATP synthase D chain-like"/>
    <property type="match status" value="1"/>
</dbReference>
<organism evidence="12 13">
    <name type="scientific">Pseudozyma flocculosa</name>
    <dbReference type="NCBI Taxonomy" id="84751"/>
    <lineage>
        <taxon>Eukaryota</taxon>
        <taxon>Fungi</taxon>
        <taxon>Dikarya</taxon>
        <taxon>Basidiomycota</taxon>
        <taxon>Ustilaginomycotina</taxon>
        <taxon>Ustilaginomycetes</taxon>
        <taxon>Ustilaginales</taxon>
        <taxon>Ustilaginaceae</taxon>
        <taxon>Pseudozyma</taxon>
    </lineage>
</organism>
<evidence type="ECO:0000256" key="10">
    <source>
        <dbReference type="ARBA" id="ARBA00023136"/>
    </source>
</evidence>
<evidence type="ECO:0000256" key="5">
    <source>
        <dbReference type="ARBA" id="ARBA00022547"/>
    </source>
</evidence>
<evidence type="ECO:0000256" key="9">
    <source>
        <dbReference type="ARBA" id="ARBA00023128"/>
    </source>
</evidence>
<dbReference type="GO" id="GO:0005743">
    <property type="term" value="C:mitochondrial inner membrane"/>
    <property type="evidence" value="ECO:0007669"/>
    <property type="project" value="UniProtKB-SubCell"/>
</dbReference>
<keyword evidence="11" id="KW-0175">Coiled coil</keyword>
<keyword evidence="6" id="KW-0375">Hydrogen ion transport</keyword>
<evidence type="ECO:0000256" key="4">
    <source>
        <dbReference type="ARBA" id="ARBA00022448"/>
    </source>
</evidence>
<dbReference type="AlphaFoldDB" id="A0A5C3F786"/>
<reference evidence="12 13" key="1">
    <citation type="submission" date="2018-03" db="EMBL/GenBank/DDBJ databases">
        <authorList>
            <person name="Guldener U."/>
        </authorList>
    </citation>
    <scope>NUCLEOTIDE SEQUENCE [LARGE SCALE GENOMIC DNA]</scope>
    <source>
        <strain evidence="12 13">DAOM196992</strain>
    </source>
</reference>